<dbReference type="Gramene" id="rna22047">
    <property type="protein sequence ID" value="RHN59881.1"/>
    <property type="gene ID" value="gene22047"/>
</dbReference>
<dbReference type="AlphaFoldDB" id="A0A396I521"/>
<comment type="caution">
    <text evidence="1">The sequence shown here is derived from an EMBL/GenBank/DDBJ whole genome shotgun (WGS) entry which is preliminary data.</text>
</comment>
<organism evidence="1">
    <name type="scientific">Medicago truncatula</name>
    <name type="common">Barrel medic</name>
    <name type="synonym">Medicago tribuloides</name>
    <dbReference type="NCBI Taxonomy" id="3880"/>
    <lineage>
        <taxon>Eukaryota</taxon>
        <taxon>Viridiplantae</taxon>
        <taxon>Streptophyta</taxon>
        <taxon>Embryophyta</taxon>
        <taxon>Tracheophyta</taxon>
        <taxon>Spermatophyta</taxon>
        <taxon>Magnoliopsida</taxon>
        <taxon>eudicotyledons</taxon>
        <taxon>Gunneridae</taxon>
        <taxon>Pentapetalae</taxon>
        <taxon>rosids</taxon>
        <taxon>fabids</taxon>
        <taxon>Fabales</taxon>
        <taxon>Fabaceae</taxon>
        <taxon>Papilionoideae</taxon>
        <taxon>50 kb inversion clade</taxon>
        <taxon>NPAAA clade</taxon>
        <taxon>Hologalegina</taxon>
        <taxon>IRL clade</taxon>
        <taxon>Trifolieae</taxon>
        <taxon>Medicago</taxon>
    </lineage>
</organism>
<sequence>MKLYHNTTRSKIIVATWSICCLFPRHSNFIDFNSNSSSLTSLIWASSFLFLPISSETKKQQINIGNTCWVIFIH</sequence>
<reference evidence="1" key="1">
    <citation type="journal article" date="2018" name="Nat. Plants">
        <title>Whole-genome landscape of Medicago truncatula symbiotic genes.</title>
        <authorList>
            <person name="Pecrix Y."/>
            <person name="Gamas P."/>
            <person name="Carrere S."/>
        </authorList>
    </citation>
    <scope>NUCLEOTIDE SEQUENCE</scope>
    <source>
        <tissue evidence="1">Leaves</tissue>
    </source>
</reference>
<proteinExistence type="predicted"/>
<protein>
    <submittedName>
        <fullName evidence="1">Uncharacterized protein</fullName>
    </submittedName>
</protein>
<dbReference type="Proteomes" id="UP000265566">
    <property type="component" value="Chromosome 4"/>
</dbReference>
<dbReference type="EMBL" id="PSQE01000004">
    <property type="protein sequence ID" value="RHN59881.1"/>
    <property type="molecule type" value="Genomic_DNA"/>
</dbReference>
<name>A0A396I521_MEDTR</name>
<evidence type="ECO:0000313" key="1">
    <source>
        <dbReference type="EMBL" id="RHN59881.1"/>
    </source>
</evidence>
<gene>
    <name evidence="1" type="ORF">MtrunA17_Chr4g0019011</name>
</gene>
<accession>A0A396I521</accession>